<keyword evidence="1" id="KW-0732">Signal</keyword>
<name>A0A915CSL6_9BILA</name>
<evidence type="ECO:0000256" key="1">
    <source>
        <dbReference type="SAM" id="SignalP"/>
    </source>
</evidence>
<keyword evidence="2" id="KW-1185">Reference proteome</keyword>
<dbReference type="AlphaFoldDB" id="A0A915CSL6"/>
<dbReference type="Proteomes" id="UP000887574">
    <property type="component" value="Unplaced"/>
</dbReference>
<feature type="chain" id="PRO_5037917256" evidence="1">
    <location>
        <begin position="22"/>
        <end position="115"/>
    </location>
</feature>
<proteinExistence type="predicted"/>
<organism evidence="2 3">
    <name type="scientific">Ditylenchus dipsaci</name>
    <dbReference type="NCBI Taxonomy" id="166011"/>
    <lineage>
        <taxon>Eukaryota</taxon>
        <taxon>Metazoa</taxon>
        <taxon>Ecdysozoa</taxon>
        <taxon>Nematoda</taxon>
        <taxon>Chromadorea</taxon>
        <taxon>Rhabditida</taxon>
        <taxon>Tylenchina</taxon>
        <taxon>Tylenchomorpha</taxon>
        <taxon>Sphaerularioidea</taxon>
        <taxon>Anguinidae</taxon>
        <taxon>Anguininae</taxon>
        <taxon>Ditylenchus</taxon>
    </lineage>
</organism>
<feature type="signal peptide" evidence="1">
    <location>
        <begin position="1"/>
        <end position="21"/>
    </location>
</feature>
<reference evidence="3" key="1">
    <citation type="submission" date="2022-11" db="UniProtKB">
        <authorList>
            <consortium name="WormBaseParasite"/>
        </authorList>
    </citation>
    <scope>IDENTIFICATION</scope>
</reference>
<sequence>MTLGKLLVVVIAVDGYPLVSPLPDLTIMVVVVGGAIEDEFLLLEHLVSPPLLNNIQKSTIEIVVFLVDQPPPSSSFYPAMRGSHPAHQVMTTRHHASFLPFACPSTLCGGQHPFS</sequence>
<evidence type="ECO:0000313" key="2">
    <source>
        <dbReference type="Proteomes" id="UP000887574"/>
    </source>
</evidence>
<accession>A0A915CSL6</accession>
<protein>
    <submittedName>
        <fullName evidence="3">Secreted protein</fullName>
    </submittedName>
</protein>
<evidence type="ECO:0000313" key="3">
    <source>
        <dbReference type="WBParaSite" id="jg1201.1"/>
    </source>
</evidence>
<dbReference type="WBParaSite" id="jg1201.1">
    <property type="protein sequence ID" value="jg1201.1"/>
    <property type="gene ID" value="jg1201"/>
</dbReference>